<comment type="caution">
    <text evidence="2">The sequence shown here is derived from an EMBL/GenBank/DDBJ whole genome shotgun (WGS) entry which is preliminary data.</text>
</comment>
<dbReference type="Gene3D" id="3.40.630.30">
    <property type="match status" value="1"/>
</dbReference>
<dbReference type="Pfam" id="PF00583">
    <property type="entry name" value="Acetyltransf_1"/>
    <property type="match status" value="1"/>
</dbReference>
<organism evidence="2 3">
    <name type="scientific">Frankia nepalensis</name>
    <dbReference type="NCBI Taxonomy" id="1836974"/>
    <lineage>
        <taxon>Bacteria</taxon>
        <taxon>Bacillati</taxon>
        <taxon>Actinomycetota</taxon>
        <taxon>Actinomycetes</taxon>
        <taxon>Frankiales</taxon>
        <taxon>Frankiaceae</taxon>
        <taxon>Frankia</taxon>
    </lineage>
</organism>
<evidence type="ECO:0000259" key="1">
    <source>
        <dbReference type="PROSITE" id="PS51186"/>
    </source>
</evidence>
<evidence type="ECO:0000313" key="2">
    <source>
        <dbReference type="EMBL" id="MBL7627344.1"/>
    </source>
</evidence>
<feature type="domain" description="N-acetyltransferase" evidence="1">
    <location>
        <begin position="2"/>
        <end position="165"/>
    </location>
</feature>
<evidence type="ECO:0000313" key="3">
    <source>
        <dbReference type="Proteomes" id="UP000604475"/>
    </source>
</evidence>
<keyword evidence="3" id="KW-1185">Reference proteome</keyword>
<gene>
    <name evidence="2" type="ORF">I7412_09220</name>
</gene>
<dbReference type="InterPro" id="IPR000182">
    <property type="entry name" value="GNAT_dom"/>
</dbReference>
<dbReference type="AlphaFoldDB" id="A0A937UL03"/>
<dbReference type="SUPFAM" id="SSF55729">
    <property type="entry name" value="Acyl-CoA N-acyltransferases (Nat)"/>
    <property type="match status" value="1"/>
</dbReference>
<name>A0A937UL03_9ACTN</name>
<reference evidence="2" key="1">
    <citation type="submission" date="2020-12" db="EMBL/GenBank/DDBJ databases">
        <title>Genomic characterization of non-nitrogen-fixing Frankia strains.</title>
        <authorList>
            <person name="Carlos-Shanley C."/>
            <person name="Guerra T."/>
            <person name="Hahn D."/>
        </authorList>
    </citation>
    <scope>NUCLEOTIDE SEQUENCE</scope>
    <source>
        <strain evidence="2">CN6</strain>
    </source>
</reference>
<dbReference type="PROSITE" id="PS51186">
    <property type="entry name" value="GNAT"/>
    <property type="match status" value="1"/>
</dbReference>
<dbReference type="EMBL" id="JAEACQ010000159">
    <property type="protein sequence ID" value="MBL7627344.1"/>
    <property type="molecule type" value="Genomic_DNA"/>
</dbReference>
<proteinExistence type="predicted"/>
<dbReference type="Proteomes" id="UP000604475">
    <property type="component" value="Unassembled WGS sequence"/>
</dbReference>
<protein>
    <submittedName>
        <fullName evidence="2">N-acetyltransferase</fullName>
    </submittedName>
</protein>
<dbReference type="RefSeq" id="WP_203003125.1">
    <property type="nucleotide sequence ID" value="NZ_JADWYU010000097.1"/>
</dbReference>
<dbReference type="CDD" id="cd04301">
    <property type="entry name" value="NAT_SF"/>
    <property type="match status" value="1"/>
</dbReference>
<sequence length="165" mass="17894">MPLLRRARPDDLADLLELTREFNAVDGHDHDDARVAHALGPLLEGDEHGQVWLIEKAVGIGEAVEIEEAEGAPAAAGAGPLGYAVVCWGYSLESGGREALIDEFYVRDRGRGVGSAAMHELLDACRAAGALGVFLETEAPNESARRFYRRHGFQDEPSIWMSRGL</sequence>
<dbReference type="GO" id="GO:0016747">
    <property type="term" value="F:acyltransferase activity, transferring groups other than amino-acyl groups"/>
    <property type="evidence" value="ECO:0007669"/>
    <property type="project" value="InterPro"/>
</dbReference>
<dbReference type="InterPro" id="IPR016181">
    <property type="entry name" value="Acyl_CoA_acyltransferase"/>
</dbReference>
<accession>A0A937UL03</accession>